<keyword evidence="1 5" id="KW-0413">Isomerase</keyword>
<evidence type="ECO:0000256" key="5">
    <source>
        <dbReference type="RuleBase" id="RU003513"/>
    </source>
</evidence>
<evidence type="ECO:0000313" key="8">
    <source>
        <dbReference type="Proteomes" id="UP000299580"/>
    </source>
</evidence>
<dbReference type="EC" id="5.1.3.14" evidence="4"/>
<comment type="catalytic activity">
    <reaction evidence="2">
        <text>UDP-N-acetyl-alpha-D-glucosamine = UDP-N-acetyl-alpha-D-mannosamine</text>
        <dbReference type="Rhea" id="RHEA:17213"/>
        <dbReference type="ChEBI" id="CHEBI:57705"/>
        <dbReference type="ChEBI" id="CHEBI:68623"/>
        <dbReference type="EC" id="5.1.3.14"/>
    </reaction>
</comment>
<dbReference type="Gene3D" id="3.40.50.2000">
    <property type="entry name" value="Glycogen Phosphorylase B"/>
    <property type="match status" value="2"/>
</dbReference>
<dbReference type="Proteomes" id="UP000299580">
    <property type="component" value="Chromosome"/>
</dbReference>
<organism evidence="7 8">
    <name type="scientific">Brenneria rubrifaciens</name>
    <dbReference type="NCBI Taxonomy" id="55213"/>
    <lineage>
        <taxon>Bacteria</taxon>
        <taxon>Pseudomonadati</taxon>
        <taxon>Pseudomonadota</taxon>
        <taxon>Gammaproteobacteria</taxon>
        <taxon>Enterobacterales</taxon>
        <taxon>Pectobacteriaceae</taxon>
        <taxon>Brenneria</taxon>
    </lineage>
</organism>
<evidence type="ECO:0000256" key="3">
    <source>
        <dbReference type="ARBA" id="ARBA00038209"/>
    </source>
</evidence>
<dbReference type="EMBL" id="CP034035">
    <property type="protein sequence ID" value="QCR09297.1"/>
    <property type="molecule type" value="Genomic_DNA"/>
</dbReference>
<reference evidence="7 8" key="1">
    <citation type="submission" date="2018-11" db="EMBL/GenBank/DDBJ databases">
        <title>Genome sequences of Brenneria nigrifluens and Brenneria rubrifaciens.</title>
        <authorList>
            <person name="Poret-Peterson A.T."/>
            <person name="McClean A.E."/>
            <person name="Kluepfel D.A."/>
        </authorList>
    </citation>
    <scope>NUCLEOTIDE SEQUENCE [LARGE SCALE GENOMIC DNA]</scope>
    <source>
        <strain evidence="7 8">6D370</strain>
    </source>
</reference>
<evidence type="ECO:0000256" key="1">
    <source>
        <dbReference type="ARBA" id="ARBA00023235"/>
    </source>
</evidence>
<comment type="similarity">
    <text evidence="3 5">Belongs to the UDP-N-acetylglucosamine 2-epimerase family.</text>
</comment>
<dbReference type="KEGG" id="brb:EH207_12660"/>
<keyword evidence="8" id="KW-1185">Reference proteome</keyword>
<evidence type="ECO:0000259" key="6">
    <source>
        <dbReference type="Pfam" id="PF02350"/>
    </source>
</evidence>
<protein>
    <recommendedName>
        <fullName evidence="4">UDP-N-acetylglucosamine 2-epimerase (non-hydrolyzing)</fullName>
        <ecNumber evidence="4">5.1.3.14</ecNumber>
    </recommendedName>
</protein>
<sequence>MHTVAFVIGTRPEAIKCAPVINAMASSEYLRPLVVSTGQHREMLDTTLAVFGIKADIDLAVMQPRQSLTEVTYRILQGLPSALASHSISAIVVHGDTATTLAGSLYAFQNHIPVIHIEAGLRSGNIKSPFPEEANRRLVAQISALHLAPTGGNYRNLLHEGVDPSKIVITGNTVVDALRWGVQHAVDYGDPDLMDLDSDNRRVILASAHRRESWEHLSEIAEALSEISLEQDVRVVVPLHKNPVVREKIQARLQKNPNVSLVEPLPYLAFCKLMQRSYLIISDSSGAEEEGPTLGKPTLVLREVTERPEAVNLGTAKLVGRAREGIVSEAIALLRDEKRYLRMAVPISPYGDGNATTRTLEAITSFLMKDQRLVEGPWYKENSRIDTQHLEKPIISKYCGGVK</sequence>
<dbReference type="SUPFAM" id="SSF53756">
    <property type="entry name" value="UDP-Glycosyltransferase/glycogen phosphorylase"/>
    <property type="match status" value="1"/>
</dbReference>
<dbReference type="PANTHER" id="PTHR43174:SF2">
    <property type="entry name" value="UDP-N-ACETYLGLUCOSAMINE 2-EPIMERASE"/>
    <property type="match status" value="1"/>
</dbReference>
<dbReference type="InterPro" id="IPR003331">
    <property type="entry name" value="UDP_GlcNAc_Epimerase_2_dom"/>
</dbReference>
<dbReference type="OrthoDB" id="9803238at2"/>
<accession>A0A4P8QQ91</accession>
<dbReference type="Pfam" id="PF02350">
    <property type="entry name" value="Epimerase_2"/>
    <property type="match status" value="1"/>
</dbReference>
<dbReference type="InterPro" id="IPR029767">
    <property type="entry name" value="WecB-like"/>
</dbReference>
<dbReference type="PANTHER" id="PTHR43174">
    <property type="entry name" value="UDP-N-ACETYLGLUCOSAMINE 2-EPIMERASE"/>
    <property type="match status" value="1"/>
</dbReference>
<dbReference type="GO" id="GO:0008761">
    <property type="term" value="F:UDP-N-acetylglucosamine 2-epimerase activity"/>
    <property type="evidence" value="ECO:0007669"/>
    <property type="project" value="UniProtKB-EC"/>
</dbReference>
<dbReference type="AlphaFoldDB" id="A0A4P8QQ91"/>
<dbReference type="NCBIfam" id="TIGR00236">
    <property type="entry name" value="wecB"/>
    <property type="match status" value="1"/>
</dbReference>
<dbReference type="RefSeq" id="WP_137714305.1">
    <property type="nucleotide sequence ID" value="NZ_CP034035.1"/>
</dbReference>
<feature type="domain" description="UDP-N-acetylglucosamine 2-epimerase" evidence="6">
    <location>
        <begin position="25"/>
        <end position="363"/>
    </location>
</feature>
<gene>
    <name evidence="7" type="ORF">EH207_12660</name>
</gene>
<name>A0A4P8QQ91_9GAMM</name>
<evidence type="ECO:0000313" key="7">
    <source>
        <dbReference type="EMBL" id="QCR09297.1"/>
    </source>
</evidence>
<dbReference type="CDD" id="cd03786">
    <property type="entry name" value="GTB_UDP-GlcNAc_2-Epimerase"/>
    <property type="match status" value="1"/>
</dbReference>
<evidence type="ECO:0000256" key="2">
    <source>
        <dbReference type="ARBA" id="ARBA00036080"/>
    </source>
</evidence>
<evidence type="ECO:0000256" key="4">
    <source>
        <dbReference type="ARBA" id="ARBA00038858"/>
    </source>
</evidence>
<proteinExistence type="inferred from homology"/>